<evidence type="ECO:0000313" key="2">
    <source>
        <dbReference type="EMBL" id="KAK8001742.1"/>
    </source>
</evidence>
<proteinExistence type="predicted"/>
<feature type="transmembrane region" description="Helical" evidence="1">
    <location>
        <begin position="59"/>
        <end position="79"/>
    </location>
</feature>
<keyword evidence="1" id="KW-1133">Transmembrane helix</keyword>
<evidence type="ECO:0000256" key="1">
    <source>
        <dbReference type="SAM" id="Phobius"/>
    </source>
</evidence>
<evidence type="ECO:0000313" key="3">
    <source>
        <dbReference type="Proteomes" id="UP001396898"/>
    </source>
</evidence>
<name>A0ABR1R8A6_9PEZI</name>
<gene>
    <name evidence="2" type="ORF">PG991_013964</name>
</gene>
<protein>
    <submittedName>
        <fullName evidence="2">Uncharacterized protein</fullName>
    </submittedName>
</protein>
<dbReference type="Proteomes" id="UP001396898">
    <property type="component" value="Unassembled WGS sequence"/>
</dbReference>
<comment type="caution">
    <text evidence="2">The sequence shown here is derived from an EMBL/GenBank/DDBJ whole genome shotgun (WGS) entry which is preliminary data.</text>
</comment>
<organism evidence="2 3">
    <name type="scientific">Apiospora marii</name>
    <dbReference type="NCBI Taxonomy" id="335849"/>
    <lineage>
        <taxon>Eukaryota</taxon>
        <taxon>Fungi</taxon>
        <taxon>Dikarya</taxon>
        <taxon>Ascomycota</taxon>
        <taxon>Pezizomycotina</taxon>
        <taxon>Sordariomycetes</taxon>
        <taxon>Xylariomycetidae</taxon>
        <taxon>Amphisphaeriales</taxon>
        <taxon>Apiosporaceae</taxon>
        <taxon>Apiospora</taxon>
    </lineage>
</organism>
<keyword evidence="1" id="KW-0472">Membrane</keyword>
<dbReference type="EMBL" id="JAQQWI010000018">
    <property type="protein sequence ID" value="KAK8001742.1"/>
    <property type="molecule type" value="Genomic_DNA"/>
</dbReference>
<keyword evidence="3" id="KW-1185">Reference proteome</keyword>
<reference evidence="2 3" key="1">
    <citation type="submission" date="2023-01" db="EMBL/GenBank/DDBJ databases">
        <title>Analysis of 21 Apiospora genomes using comparative genomics revels a genus with tremendous synthesis potential of carbohydrate active enzymes and secondary metabolites.</title>
        <authorList>
            <person name="Sorensen T."/>
        </authorList>
    </citation>
    <scope>NUCLEOTIDE SEQUENCE [LARGE SCALE GENOMIC DNA]</scope>
    <source>
        <strain evidence="2 3">CBS 20057</strain>
    </source>
</reference>
<accession>A0ABR1R8A6</accession>
<sequence length="423" mass="46075">MQAAVVASMTSALCLESTATELYHLPLLSIIRAVRLSPLSLLQSQILRWKRPPQVAYSIIALLSAILAVASQFISTILLSDFVTIPIATPEGSTNNHLGNAVYYRTDKAGPSLFETAPSAYWRFAEYHEDAEYQKKAETQTFEDTGVTLRAAIPWTDASSRLSLMRPTFSNVTFQTTPSRDETFRLVRDGQSSRLPVGMPFGDDPPAPATSAPPLPTTTAISGNISQSTIYAPLKSYELQTPLKILGYESEFTHGFMIFKLTLPDPDPSTDLAKMIIDDNRTTEGWSLVGRGPWATLVNGSNYELFSASACVTIPVLFNFNLTMAGTAAKSESRMGWSGDPADQSKGGSFDTSEIRRQLGVTPDQVTLDSRGILTLDPSRVISERTGDWNHAGLANLAIELCSVDCLICSICSLIQFEIRDAA</sequence>
<keyword evidence="1" id="KW-0812">Transmembrane</keyword>